<accession>A0AAN6T0X6</accession>
<evidence type="ECO:0000313" key="3">
    <source>
        <dbReference type="Proteomes" id="UP001305647"/>
    </source>
</evidence>
<reference evidence="2" key="1">
    <citation type="journal article" date="2023" name="Mol. Phylogenet. Evol.">
        <title>Genome-scale phylogeny and comparative genomics of the fungal order Sordariales.</title>
        <authorList>
            <person name="Hensen N."/>
            <person name="Bonometti L."/>
            <person name="Westerberg I."/>
            <person name="Brannstrom I.O."/>
            <person name="Guillou S."/>
            <person name="Cros-Aarteil S."/>
            <person name="Calhoun S."/>
            <person name="Haridas S."/>
            <person name="Kuo A."/>
            <person name="Mondo S."/>
            <person name="Pangilinan J."/>
            <person name="Riley R."/>
            <person name="LaButti K."/>
            <person name="Andreopoulos B."/>
            <person name="Lipzen A."/>
            <person name="Chen C."/>
            <person name="Yan M."/>
            <person name="Daum C."/>
            <person name="Ng V."/>
            <person name="Clum A."/>
            <person name="Steindorff A."/>
            <person name="Ohm R.A."/>
            <person name="Martin F."/>
            <person name="Silar P."/>
            <person name="Natvig D.O."/>
            <person name="Lalanne C."/>
            <person name="Gautier V."/>
            <person name="Ament-Velasquez S.L."/>
            <person name="Kruys A."/>
            <person name="Hutchinson M.I."/>
            <person name="Powell A.J."/>
            <person name="Barry K."/>
            <person name="Miller A.N."/>
            <person name="Grigoriev I.V."/>
            <person name="Debuchy R."/>
            <person name="Gladieux P."/>
            <person name="Hiltunen Thoren M."/>
            <person name="Johannesson H."/>
        </authorList>
    </citation>
    <scope>NUCLEOTIDE SEQUENCE</scope>
    <source>
        <strain evidence="2">CBS 757.83</strain>
    </source>
</reference>
<sequence length="150" mass="16482">MGGSQGLLVQSQDAYVFARTVNRRRTKKSKPPCMSLQFSQASSVPEFIQRRFFGDKGPRSAVWPGPPLQTPLPWPGSPTRTDTTGGRSEKKKAMARSLSTVDGADRKIWGRFAIFVTAGKETNNERNNRSTGGERVEVLRNTKLNPSSGA</sequence>
<name>A0AAN6T0X6_9PEZI</name>
<reference evidence="2" key="2">
    <citation type="submission" date="2023-05" db="EMBL/GenBank/DDBJ databases">
        <authorList>
            <consortium name="Lawrence Berkeley National Laboratory"/>
            <person name="Steindorff A."/>
            <person name="Hensen N."/>
            <person name="Bonometti L."/>
            <person name="Westerberg I."/>
            <person name="Brannstrom I.O."/>
            <person name="Guillou S."/>
            <person name="Cros-Aarteil S."/>
            <person name="Calhoun S."/>
            <person name="Haridas S."/>
            <person name="Kuo A."/>
            <person name="Mondo S."/>
            <person name="Pangilinan J."/>
            <person name="Riley R."/>
            <person name="Labutti K."/>
            <person name="Andreopoulos B."/>
            <person name="Lipzen A."/>
            <person name="Chen C."/>
            <person name="Yanf M."/>
            <person name="Daum C."/>
            <person name="Ng V."/>
            <person name="Clum A."/>
            <person name="Ohm R."/>
            <person name="Martin F."/>
            <person name="Silar P."/>
            <person name="Natvig D."/>
            <person name="Lalanne C."/>
            <person name="Gautier V."/>
            <person name="Ament-Velasquez S.L."/>
            <person name="Kruys A."/>
            <person name="Hutchinson M.I."/>
            <person name="Powell A.J."/>
            <person name="Barry K."/>
            <person name="Miller A.N."/>
            <person name="Grigoriev I.V."/>
            <person name="Debuchy R."/>
            <person name="Gladieux P."/>
            <person name="Thoren M.H."/>
            <person name="Johannesson H."/>
        </authorList>
    </citation>
    <scope>NUCLEOTIDE SEQUENCE</scope>
    <source>
        <strain evidence="2">CBS 757.83</strain>
    </source>
</reference>
<dbReference type="EMBL" id="MU863639">
    <property type="protein sequence ID" value="KAK4100723.1"/>
    <property type="molecule type" value="Genomic_DNA"/>
</dbReference>
<feature type="region of interest" description="Disordered" evidence="1">
    <location>
        <begin position="119"/>
        <end position="150"/>
    </location>
</feature>
<feature type="compositionally biased region" description="Basic and acidic residues" evidence="1">
    <location>
        <begin position="122"/>
        <end position="140"/>
    </location>
</feature>
<organism evidence="2 3">
    <name type="scientific">Parathielavia hyrcaniae</name>
    <dbReference type="NCBI Taxonomy" id="113614"/>
    <lineage>
        <taxon>Eukaryota</taxon>
        <taxon>Fungi</taxon>
        <taxon>Dikarya</taxon>
        <taxon>Ascomycota</taxon>
        <taxon>Pezizomycotina</taxon>
        <taxon>Sordariomycetes</taxon>
        <taxon>Sordariomycetidae</taxon>
        <taxon>Sordariales</taxon>
        <taxon>Chaetomiaceae</taxon>
        <taxon>Parathielavia</taxon>
    </lineage>
</organism>
<proteinExistence type="predicted"/>
<keyword evidence="3" id="KW-1185">Reference proteome</keyword>
<feature type="region of interest" description="Disordered" evidence="1">
    <location>
        <begin position="58"/>
        <end position="99"/>
    </location>
</feature>
<comment type="caution">
    <text evidence="2">The sequence shown here is derived from an EMBL/GenBank/DDBJ whole genome shotgun (WGS) entry which is preliminary data.</text>
</comment>
<evidence type="ECO:0000256" key="1">
    <source>
        <dbReference type="SAM" id="MobiDB-lite"/>
    </source>
</evidence>
<evidence type="ECO:0000313" key="2">
    <source>
        <dbReference type="EMBL" id="KAK4100723.1"/>
    </source>
</evidence>
<feature type="compositionally biased region" description="Pro residues" evidence="1">
    <location>
        <begin position="64"/>
        <end position="76"/>
    </location>
</feature>
<gene>
    <name evidence="2" type="ORF">N658DRAFT_93853</name>
</gene>
<protein>
    <submittedName>
        <fullName evidence="2">Uncharacterized protein</fullName>
    </submittedName>
</protein>
<dbReference type="Proteomes" id="UP001305647">
    <property type="component" value="Unassembled WGS sequence"/>
</dbReference>
<dbReference type="AlphaFoldDB" id="A0AAN6T0X6"/>